<organism evidence="1 2">
    <name type="scientific">Povalibacter uvarum</name>
    <dbReference type="NCBI Taxonomy" id="732238"/>
    <lineage>
        <taxon>Bacteria</taxon>
        <taxon>Pseudomonadati</taxon>
        <taxon>Pseudomonadota</taxon>
        <taxon>Gammaproteobacteria</taxon>
        <taxon>Steroidobacterales</taxon>
        <taxon>Steroidobacteraceae</taxon>
        <taxon>Povalibacter</taxon>
    </lineage>
</organism>
<gene>
    <name evidence="1" type="ORF">HNQ60_000967</name>
</gene>
<reference evidence="1 2" key="1">
    <citation type="submission" date="2020-08" db="EMBL/GenBank/DDBJ databases">
        <title>Genomic Encyclopedia of Type Strains, Phase IV (KMG-IV): sequencing the most valuable type-strain genomes for metagenomic binning, comparative biology and taxonomic classification.</title>
        <authorList>
            <person name="Goeker M."/>
        </authorList>
    </citation>
    <scope>NUCLEOTIDE SEQUENCE [LARGE SCALE GENOMIC DNA]</scope>
    <source>
        <strain evidence="1 2">DSM 26723</strain>
    </source>
</reference>
<dbReference type="EMBL" id="JACHHZ010000001">
    <property type="protein sequence ID" value="MBB6092121.1"/>
    <property type="molecule type" value="Genomic_DNA"/>
</dbReference>
<dbReference type="Proteomes" id="UP000588068">
    <property type="component" value="Unassembled WGS sequence"/>
</dbReference>
<comment type="caution">
    <text evidence="1">The sequence shown here is derived from an EMBL/GenBank/DDBJ whole genome shotgun (WGS) entry which is preliminary data.</text>
</comment>
<protein>
    <submittedName>
        <fullName evidence="1">Uncharacterized protein</fullName>
    </submittedName>
</protein>
<proteinExistence type="predicted"/>
<sequence length="126" mass="13486">MAPLLCVTYRNVEPLPQIEEGISKFAEDLVRVCDSITRCELLIGRSPSPASQGGTWFVRATLHVFEHSIGVVRFQPDLLDGGALRIALREILAQAATELSVISREHHGCGCGGQCEVASAPSVTSA</sequence>
<dbReference type="InterPro" id="IPR036567">
    <property type="entry name" value="RHF-like"/>
</dbReference>
<evidence type="ECO:0000313" key="2">
    <source>
        <dbReference type="Proteomes" id="UP000588068"/>
    </source>
</evidence>
<name>A0A841HG83_9GAMM</name>
<dbReference type="Gene3D" id="3.30.160.100">
    <property type="entry name" value="Ribosome hibernation promotion factor-like"/>
    <property type="match status" value="1"/>
</dbReference>
<accession>A0A841HG83</accession>
<dbReference type="AlphaFoldDB" id="A0A841HG83"/>
<dbReference type="RefSeq" id="WP_184329872.1">
    <property type="nucleotide sequence ID" value="NZ_JACHHZ010000001.1"/>
</dbReference>
<keyword evidence="2" id="KW-1185">Reference proteome</keyword>
<evidence type="ECO:0000313" key="1">
    <source>
        <dbReference type="EMBL" id="MBB6092121.1"/>
    </source>
</evidence>